<comment type="caution">
    <text evidence="1">The sequence shown here is derived from an EMBL/GenBank/DDBJ whole genome shotgun (WGS) entry which is preliminary data.</text>
</comment>
<proteinExistence type="predicted"/>
<name>A0A8H7R0X0_9FUNG</name>
<dbReference type="OrthoDB" id="2272123at2759"/>
<dbReference type="AlphaFoldDB" id="A0A8H7R0X0"/>
<dbReference type="EMBL" id="JAEPRC010000284">
    <property type="protein sequence ID" value="KAG2201495.1"/>
    <property type="molecule type" value="Genomic_DNA"/>
</dbReference>
<sequence length="139" mass="15463">MDLNICLYCEKQLNEDNMNFCSTICQANEASKPAYNNQSTCTSSYSPSRAIANARSSSTTCSSYEIAYHRRLSFSYSTSPSSISFYHYPMASSSSSSSSSSASTISTSATYDSIKQQILSWELSPNQQQQQNVYTNYLF</sequence>
<keyword evidence="2" id="KW-1185">Reference proteome</keyword>
<reference evidence="1" key="1">
    <citation type="submission" date="2020-12" db="EMBL/GenBank/DDBJ databases">
        <title>Metabolic potential, ecology and presence of endohyphal bacteria is reflected in genomic diversity of Mucoromycotina.</title>
        <authorList>
            <person name="Muszewska A."/>
            <person name="Okrasinska A."/>
            <person name="Steczkiewicz K."/>
            <person name="Drgas O."/>
            <person name="Orlowska M."/>
            <person name="Perlinska-Lenart U."/>
            <person name="Aleksandrzak-Piekarczyk T."/>
            <person name="Szatraj K."/>
            <person name="Zielenkiewicz U."/>
            <person name="Pilsyk S."/>
            <person name="Malc E."/>
            <person name="Mieczkowski P."/>
            <person name="Kruszewska J.S."/>
            <person name="Biernat P."/>
            <person name="Pawlowska J."/>
        </authorList>
    </citation>
    <scope>NUCLEOTIDE SEQUENCE</scope>
    <source>
        <strain evidence="1">CBS 226.32</strain>
    </source>
</reference>
<evidence type="ECO:0000313" key="2">
    <source>
        <dbReference type="Proteomes" id="UP000650833"/>
    </source>
</evidence>
<evidence type="ECO:0000313" key="1">
    <source>
        <dbReference type="EMBL" id="KAG2201495.1"/>
    </source>
</evidence>
<accession>A0A8H7R0X0</accession>
<dbReference type="Proteomes" id="UP000650833">
    <property type="component" value="Unassembled WGS sequence"/>
</dbReference>
<protein>
    <submittedName>
        <fullName evidence="1">Uncharacterized protein</fullName>
    </submittedName>
</protein>
<gene>
    <name evidence="1" type="ORF">INT46_010111</name>
</gene>
<organism evidence="1 2">
    <name type="scientific">Mucor plumbeus</name>
    <dbReference type="NCBI Taxonomy" id="97098"/>
    <lineage>
        <taxon>Eukaryota</taxon>
        <taxon>Fungi</taxon>
        <taxon>Fungi incertae sedis</taxon>
        <taxon>Mucoromycota</taxon>
        <taxon>Mucoromycotina</taxon>
        <taxon>Mucoromycetes</taxon>
        <taxon>Mucorales</taxon>
        <taxon>Mucorineae</taxon>
        <taxon>Mucoraceae</taxon>
        <taxon>Mucor</taxon>
    </lineage>
</organism>